<evidence type="ECO:0000256" key="2">
    <source>
        <dbReference type="SAM" id="Phobius"/>
    </source>
</evidence>
<feature type="region of interest" description="Disordered" evidence="1">
    <location>
        <begin position="236"/>
        <end position="266"/>
    </location>
</feature>
<protein>
    <submittedName>
        <fullName evidence="3">Uncharacterized protein</fullName>
    </submittedName>
</protein>
<keyword evidence="2" id="KW-0812">Transmembrane</keyword>
<accession>A0A6C0BE01</accession>
<organism evidence="3">
    <name type="scientific">viral metagenome</name>
    <dbReference type="NCBI Taxonomy" id="1070528"/>
    <lineage>
        <taxon>unclassified sequences</taxon>
        <taxon>metagenomes</taxon>
        <taxon>organismal metagenomes</taxon>
    </lineage>
</organism>
<sequence>MSQIHVFVDDKHQNQLLFYGKSTSEMTSDAKIIPVSVNSRDELIAYAIKTAPKDSYILCAYGALLTALTSKSIYDALEYVISNIEFDAFYLTLYGDSCSFSSDEHTYDFMTIRRSISPHGTECILFSPEGVNKIVNTFDDHDGRGFDYHLNNRGEKMLLYTSFPPLINVDLNKRDKDTQLVKGTICRENINLERPIEISKRYNGNMNLFWFFLVVIFILFISAMLISFGPKNSSNLTPTTTSVDKKKTAGVPMGKQDPTGDLTEIN</sequence>
<dbReference type="AlphaFoldDB" id="A0A6C0BE01"/>
<evidence type="ECO:0000313" key="3">
    <source>
        <dbReference type="EMBL" id="QHS89991.1"/>
    </source>
</evidence>
<reference evidence="3" key="1">
    <citation type="journal article" date="2020" name="Nature">
        <title>Giant virus diversity and host interactions through global metagenomics.</title>
        <authorList>
            <person name="Schulz F."/>
            <person name="Roux S."/>
            <person name="Paez-Espino D."/>
            <person name="Jungbluth S."/>
            <person name="Walsh D.A."/>
            <person name="Denef V.J."/>
            <person name="McMahon K.D."/>
            <person name="Konstantinidis K.T."/>
            <person name="Eloe-Fadrosh E.A."/>
            <person name="Kyrpides N.C."/>
            <person name="Woyke T."/>
        </authorList>
    </citation>
    <scope>NUCLEOTIDE SEQUENCE</scope>
    <source>
        <strain evidence="3">GVMAG-M-3300010160-4</strain>
    </source>
</reference>
<dbReference type="EMBL" id="MN739122">
    <property type="protein sequence ID" value="QHS89991.1"/>
    <property type="molecule type" value="Genomic_DNA"/>
</dbReference>
<evidence type="ECO:0000256" key="1">
    <source>
        <dbReference type="SAM" id="MobiDB-lite"/>
    </source>
</evidence>
<keyword evidence="2" id="KW-1133">Transmembrane helix</keyword>
<feature type="transmembrane region" description="Helical" evidence="2">
    <location>
        <begin position="208"/>
        <end position="228"/>
    </location>
</feature>
<keyword evidence="2" id="KW-0472">Membrane</keyword>
<name>A0A6C0BE01_9ZZZZ</name>
<proteinExistence type="predicted"/>